<dbReference type="EMBL" id="CAUYUJ010017624">
    <property type="protein sequence ID" value="CAK0876420.1"/>
    <property type="molecule type" value="Genomic_DNA"/>
</dbReference>
<evidence type="ECO:0000256" key="2">
    <source>
        <dbReference type="SAM" id="MobiDB-lite"/>
    </source>
</evidence>
<keyword evidence="1" id="KW-0863">Zinc-finger</keyword>
<evidence type="ECO:0000256" key="1">
    <source>
        <dbReference type="PROSITE-ProRule" id="PRU00723"/>
    </source>
</evidence>
<dbReference type="InterPro" id="IPR000571">
    <property type="entry name" value="Znf_CCCH"/>
</dbReference>
<gene>
    <name evidence="4" type="ORF">PCOR1329_LOCUS60795</name>
</gene>
<organism evidence="4 5">
    <name type="scientific">Prorocentrum cordatum</name>
    <dbReference type="NCBI Taxonomy" id="2364126"/>
    <lineage>
        <taxon>Eukaryota</taxon>
        <taxon>Sar</taxon>
        <taxon>Alveolata</taxon>
        <taxon>Dinophyceae</taxon>
        <taxon>Prorocentrales</taxon>
        <taxon>Prorocentraceae</taxon>
        <taxon>Prorocentrum</taxon>
    </lineage>
</organism>
<feature type="region of interest" description="Disordered" evidence="2">
    <location>
        <begin position="360"/>
        <end position="391"/>
    </location>
</feature>
<evidence type="ECO:0000313" key="5">
    <source>
        <dbReference type="Proteomes" id="UP001189429"/>
    </source>
</evidence>
<feature type="domain" description="C3H1-type" evidence="3">
    <location>
        <begin position="285"/>
        <end position="311"/>
    </location>
</feature>
<comment type="caution">
    <text evidence="4">The sequence shown here is derived from an EMBL/GenBank/DDBJ whole genome shotgun (WGS) entry which is preliminary data.</text>
</comment>
<keyword evidence="1" id="KW-0862">Zinc</keyword>
<keyword evidence="1" id="KW-0479">Metal-binding</keyword>
<sequence length="420" mass="46177">MRSSLQKRRMSAAADAIHLLPEQLINVVQTKAESLADSVKIDLSLVQKAIRRSGGDGDAVDVAIDQLDKIPGIIRSSFDSKIVDANEAIRTKLSAIMQKFKGRAPESQEVVTQLWTIPEELEQITWEAVDKAVQESQREAASCCDRVLRSLPEDAGSSRRALKDAKSQIVESMPEMYSATMRALRSTTNANVKHAVAYVDDPKDVPVTNHLVADVLLRAKMGPLPHTNGASLYQPSHCAASLLDCVNDAGGDGFLANHRSQWQAGLACSAACTRPSNPGSLGHPEMCVRPCLYFSGRCASGDACKFCHCPHPTRPVHLGRSHRRRLWRRRPRRSASASCCPSSRGRCSRWAWPPTRSGCWRSSRAPGRAGPPLTPGARSRPGTCGPWRRPSEPCPCGRCWWCCRGRSGRSVRARRPCWTR</sequence>
<protein>
    <recommendedName>
        <fullName evidence="3">C3H1-type domain-containing protein</fullName>
    </recommendedName>
</protein>
<proteinExistence type="predicted"/>
<feature type="zinc finger region" description="C3H1-type" evidence="1">
    <location>
        <begin position="285"/>
        <end position="311"/>
    </location>
</feature>
<accession>A0ABN9VSF1</accession>
<evidence type="ECO:0000259" key="3">
    <source>
        <dbReference type="PROSITE" id="PS50103"/>
    </source>
</evidence>
<dbReference type="PROSITE" id="PS50103">
    <property type="entry name" value="ZF_C3H1"/>
    <property type="match status" value="1"/>
</dbReference>
<evidence type="ECO:0000313" key="4">
    <source>
        <dbReference type="EMBL" id="CAK0876420.1"/>
    </source>
</evidence>
<name>A0ABN9VSF1_9DINO</name>
<dbReference type="Proteomes" id="UP001189429">
    <property type="component" value="Unassembled WGS sequence"/>
</dbReference>
<keyword evidence="5" id="KW-1185">Reference proteome</keyword>
<reference evidence="4" key="1">
    <citation type="submission" date="2023-10" db="EMBL/GenBank/DDBJ databases">
        <authorList>
            <person name="Chen Y."/>
            <person name="Shah S."/>
            <person name="Dougan E. K."/>
            <person name="Thang M."/>
            <person name="Chan C."/>
        </authorList>
    </citation>
    <scope>NUCLEOTIDE SEQUENCE [LARGE SCALE GENOMIC DNA]</scope>
</reference>